<name>A0A2T1GJF1_9CYAN</name>
<gene>
    <name evidence="1" type="ORF">C7B77_06960</name>
</gene>
<evidence type="ECO:0000313" key="2">
    <source>
        <dbReference type="Proteomes" id="UP000238937"/>
    </source>
</evidence>
<organism evidence="1 2">
    <name type="scientific">Chamaesiphon polymorphus CCALA 037</name>
    <dbReference type="NCBI Taxonomy" id="2107692"/>
    <lineage>
        <taxon>Bacteria</taxon>
        <taxon>Bacillati</taxon>
        <taxon>Cyanobacteriota</taxon>
        <taxon>Cyanophyceae</taxon>
        <taxon>Gomontiellales</taxon>
        <taxon>Chamaesiphonaceae</taxon>
        <taxon>Chamaesiphon</taxon>
    </lineage>
</organism>
<keyword evidence="2" id="KW-1185">Reference proteome</keyword>
<comment type="caution">
    <text evidence="1">The sequence shown here is derived from an EMBL/GenBank/DDBJ whole genome shotgun (WGS) entry which is preliminary data.</text>
</comment>
<reference evidence="1 2" key="1">
    <citation type="submission" date="2018-03" db="EMBL/GenBank/DDBJ databases">
        <title>The ancient ancestry and fast evolution of plastids.</title>
        <authorList>
            <person name="Moore K.R."/>
            <person name="Magnabosco C."/>
            <person name="Momper L."/>
            <person name="Gold D.A."/>
            <person name="Bosak T."/>
            <person name="Fournier G.P."/>
        </authorList>
    </citation>
    <scope>NUCLEOTIDE SEQUENCE [LARGE SCALE GENOMIC DNA]</scope>
    <source>
        <strain evidence="1 2">CCALA 037</strain>
    </source>
</reference>
<accession>A0A2T1GJF1</accession>
<proteinExistence type="predicted"/>
<protein>
    <submittedName>
        <fullName evidence="1">Uncharacterized protein</fullName>
    </submittedName>
</protein>
<sequence length="94" mass="11376">MKFRSSNYFTHINQVRVRKKLMSPTHKNRSLSDIETDLMNCLLKAPTIDYPWNPADIDTADYYARSDRHFYFENWSDAELYDRSQSFSIWWQSL</sequence>
<evidence type="ECO:0000313" key="1">
    <source>
        <dbReference type="EMBL" id="PSB57818.1"/>
    </source>
</evidence>
<dbReference type="AlphaFoldDB" id="A0A2T1GJF1"/>
<dbReference type="EMBL" id="PVWO01000060">
    <property type="protein sequence ID" value="PSB57818.1"/>
    <property type="molecule type" value="Genomic_DNA"/>
</dbReference>
<dbReference type="Proteomes" id="UP000238937">
    <property type="component" value="Unassembled WGS sequence"/>
</dbReference>